<proteinExistence type="predicted"/>
<keyword evidence="1" id="KW-1133">Transmembrane helix</keyword>
<evidence type="ECO:0000313" key="4">
    <source>
        <dbReference type="Proteomes" id="UP000472573"/>
    </source>
</evidence>
<evidence type="ECO:0000313" key="2">
    <source>
        <dbReference type="EMBL" id="KAF0415005.1"/>
    </source>
</evidence>
<reference evidence="4" key="3">
    <citation type="submission" date="2020-03" db="EMBL/GenBank/DDBJ databases">
        <title>SpeciesPrimer: A bioinformatics pipeline dedicated to the design of qPCR primers for the quantification of bacterial species.</title>
        <authorList>
            <person name="Dreier M."/>
            <person name="Berthoud H."/>
            <person name="Shani N."/>
            <person name="Wechsler D."/>
            <person name="Junier P."/>
        </authorList>
    </citation>
    <scope>NUCLEOTIDE SEQUENCE [LARGE SCALE GENOMIC DNA]</scope>
    <source>
        <strain evidence="4">FAM13073</strain>
    </source>
</reference>
<keyword evidence="1" id="KW-0812">Transmembrane</keyword>
<evidence type="ECO:0000313" key="3">
    <source>
        <dbReference type="EMBL" id="MBF7126539.1"/>
    </source>
</evidence>
<accession>A0A6L5A3A5</accession>
<dbReference type="Proteomes" id="UP000472573">
    <property type="component" value="Unassembled WGS sequence"/>
</dbReference>
<evidence type="ECO:0000313" key="5">
    <source>
        <dbReference type="Proteomes" id="UP000743107"/>
    </source>
</evidence>
<reference evidence="2 4" key="1">
    <citation type="submission" date="2019-10" db="EMBL/GenBank/DDBJ databases">
        <authorList>
            <person name="Irmler S."/>
            <person name="Berthoud H."/>
            <person name="Roetschi A."/>
            <person name="Arias E."/>
            <person name="Shani N."/>
            <person name="Wuethrich D."/>
            <person name="Bruggmann R."/>
        </authorList>
    </citation>
    <scope>NUCLEOTIDE SEQUENCE [LARGE SCALE GENOMIC DNA]</scope>
    <source>
        <strain evidence="2 4">FAM13073</strain>
    </source>
</reference>
<reference evidence="3" key="4">
    <citation type="submission" date="2020-11" db="EMBL/GenBank/DDBJ databases">
        <title>Antibiotic susceptibility profiles of Pediococcus pentosaceus from various origins and their implications for the safety assessment of strains with food-technology applications.</title>
        <authorList>
            <person name="Shani N."/>
            <person name="Oberhaensli S."/>
            <person name="Arias E."/>
        </authorList>
    </citation>
    <scope>NUCLEOTIDE SEQUENCE</scope>
    <source>
        <strain evidence="3">FAM 19164</strain>
    </source>
</reference>
<keyword evidence="1" id="KW-0472">Membrane</keyword>
<reference evidence="2" key="2">
    <citation type="submission" date="2019-12" db="EMBL/GenBank/DDBJ databases">
        <title>SpeciesPrimer: A bioinformatics pipeline dedicated to the design of qPCR primers for the quantification of bacterial species.</title>
        <authorList>
            <person name="Dreier M."/>
            <person name="Berthoud H."/>
            <person name="Shani N."/>
            <person name="Wechsler D."/>
            <person name="Junier P."/>
        </authorList>
    </citation>
    <scope>NUCLEOTIDE SEQUENCE</scope>
    <source>
        <strain evidence="2">FAM13073</strain>
    </source>
</reference>
<dbReference type="EMBL" id="WENB01000001">
    <property type="protein sequence ID" value="KAF0415005.1"/>
    <property type="molecule type" value="Genomic_DNA"/>
</dbReference>
<feature type="transmembrane region" description="Helical" evidence="1">
    <location>
        <begin position="107"/>
        <end position="133"/>
    </location>
</feature>
<feature type="transmembrane region" description="Helical" evidence="1">
    <location>
        <begin position="15"/>
        <end position="34"/>
    </location>
</feature>
<gene>
    <name evidence="2" type="ORF">GBO79_01395</name>
    <name evidence="3" type="ORF">ITQ97_01640</name>
</gene>
<dbReference type="EMBL" id="JADOFV010000001">
    <property type="protein sequence ID" value="MBF7126539.1"/>
    <property type="molecule type" value="Genomic_DNA"/>
</dbReference>
<name>A0A6L5A3A5_PEDPE</name>
<organism evidence="3 5">
    <name type="scientific">Pediococcus pentosaceus</name>
    <dbReference type="NCBI Taxonomy" id="1255"/>
    <lineage>
        <taxon>Bacteria</taxon>
        <taxon>Bacillati</taxon>
        <taxon>Bacillota</taxon>
        <taxon>Bacilli</taxon>
        <taxon>Lactobacillales</taxon>
        <taxon>Lactobacillaceae</taxon>
        <taxon>Pediococcus</taxon>
    </lineage>
</organism>
<evidence type="ECO:0000256" key="1">
    <source>
        <dbReference type="SAM" id="Phobius"/>
    </source>
</evidence>
<evidence type="ECO:0008006" key="6">
    <source>
        <dbReference type="Google" id="ProtNLM"/>
    </source>
</evidence>
<feature type="transmembrane region" description="Helical" evidence="1">
    <location>
        <begin position="46"/>
        <end position="63"/>
    </location>
</feature>
<keyword evidence="4" id="KW-1185">Reference proteome</keyword>
<comment type="caution">
    <text evidence="3">The sequence shown here is derived from an EMBL/GenBank/DDBJ whole genome shotgun (WGS) entry which is preliminary data.</text>
</comment>
<dbReference type="RefSeq" id="WP_060744018.1">
    <property type="nucleotide sequence ID" value="NZ_CP023655.1"/>
</dbReference>
<dbReference type="Proteomes" id="UP000743107">
    <property type="component" value="Unassembled WGS sequence"/>
</dbReference>
<sequence length="138" mass="15372">MKLKINTWSAISDVFNIHFIIIFQTLSLATLMNGDRFLKFGPQNDFLGFLSFIFNIFFLKISIVHLVSFLLILLVIGGLILNIVTLNRNLKSKISIVGPILGIIGNVDYLLVGMFFLTSSVILLIIGAIFSAIQKPVK</sequence>
<dbReference type="AlphaFoldDB" id="A0A6L5A3A5"/>
<protein>
    <recommendedName>
        <fullName evidence="6">Transporter</fullName>
    </recommendedName>
</protein>
<feature type="transmembrane region" description="Helical" evidence="1">
    <location>
        <begin position="69"/>
        <end position="86"/>
    </location>
</feature>